<proteinExistence type="inferred from homology"/>
<evidence type="ECO:0000256" key="4">
    <source>
        <dbReference type="ARBA" id="ARBA00022692"/>
    </source>
</evidence>
<keyword evidence="6 7" id="KW-0472">Membrane</keyword>
<dbReference type="GO" id="GO:0005886">
    <property type="term" value="C:plasma membrane"/>
    <property type="evidence" value="ECO:0007669"/>
    <property type="project" value="UniProtKB-SubCell"/>
</dbReference>
<gene>
    <name evidence="10" type="ORF">GKC39_11205</name>
</gene>
<dbReference type="Pfam" id="PF06750">
    <property type="entry name" value="A24_N_bact"/>
    <property type="match status" value="1"/>
</dbReference>
<dbReference type="GO" id="GO:0004190">
    <property type="term" value="F:aspartic-type endopeptidase activity"/>
    <property type="evidence" value="ECO:0007669"/>
    <property type="project" value="InterPro"/>
</dbReference>
<dbReference type="RefSeq" id="WP_003152643.1">
    <property type="nucleotide sequence ID" value="NZ_AP028932.1"/>
</dbReference>
<evidence type="ECO:0000256" key="6">
    <source>
        <dbReference type="ARBA" id="ARBA00023136"/>
    </source>
</evidence>
<comment type="caution">
    <text evidence="10">The sequence shown here is derived from an EMBL/GenBank/DDBJ whole genome shotgun (WGS) entry which is preliminary data.</text>
</comment>
<evidence type="ECO:0000256" key="2">
    <source>
        <dbReference type="ARBA" id="ARBA00005801"/>
    </source>
</evidence>
<evidence type="ECO:0000313" key="10">
    <source>
        <dbReference type="EMBL" id="MSE02631.1"/>
    </source>
</evidence>
<organism evidence="10">
    <name type="scientific">Bacillus velezensis</name>
    <dbReference type="NCBI Taxonomy" id="492670"/>
    <lineage>
        <taxon>Bacteria</taxon>
        <taxon>Bacillati</taxon>
        <taxon>Bacillota</taxon>
        <taxon>Bacilli</taxon>
        <taxon>Bacillales</taxon>
        <taxon>Bacillaceae</taxon>
        <taxon>Bacillus</taxon>
        <taxon>Bacillus amyloliquefaciens group</taxon>
    </lineage>
</organism>
<evidence type="ECO:0000259" key="9">
    <source>
        <dbReference type="Pfam" id="PF06750"/>
    </source>
</evidence>
<evidence type="ECO:0000256" key="7">
    <source>
        <dbReference type="SAM" id="Phobius"/>
    </source>
</evidence>
<keyword evidence="3" id="KW-1003">Cell membrane</keyword>
<feature type="transmembrane region" description="Helical" evidence="7">
    <location>
        <begin position="144"/>
        <end position="163"/>
    </location>
</feature>
<comment type="subcellular location">
    <subcellularLocation>
        <location evidence="1">Cell membrane</location>
        <topology evidence="1">Multi-pass membrane protein</topology>
    </subcellularLocation>
</comment>
<evidence type="ECO:0000259" key="8">
    <source>
        <dbReference type="Pfam" id="PF01478"/>
    </source>
</evidence>
<comment type="similarity">
    <text evidence="2">Belongs to the peptidase A24 family.</text>
</comment>
<dbReference type="EMBL" id="WKKV01000005">
    <property type="protein sequence ID" value="MSE02631.1"/>
    <property type="molecule type" value="Genomic_DNA"/>
</dbReference>
<evidence type="ECO:0000256" key="3">
    <source>
        <dbReference type="ARBA" id="ARBA00022475"/>
    </source>
</evidence>
<keyword evidence="4 7" id="KW-0812">Transmembrane</keyword>
<dbReference type="Gene3D" id="1.20.120.1220">
    <property type="match status" value="1"/>
</dbReference>
<dbReference type="InterPro" id="IPR050882">
    <property type="entry name" value="Prepilin_peptidase/N-MTase"/>
</dbReference>
<dbReference type="InterPro" id="IPR010627">
    <property type="entry name" value="Prepilin_pept_A24_N"/>
</dbReference>
<name>A0A6A8LH02_BACVE</name>
<feature type="domain" description="Prepilin type IV endopeptidase peptidase" evidence="8">
    <location>
        <begin position="100"/>
        <end position="203"/>
    </location>
</feature>
<accession>A0A6A8LH02</accession>
<dbReference type="GO" id="GO:0006465">
    <property type="term" value="P:signal peptide processing"/>
    <property type="evidence" value="ECO:0007669"/>
    <property type="project" value="TreeGrafter"/>
</dbReference>
<reference evidence="10" key="1">
    <citation type="submission" date="2019-11" db="EMBL/GenBank/DDBJ databases">
        <title>Draft Genome Sequence of Plant Growth-Promoting Rhizosphere-Associated Bacteria.</title>
        <authorList>
            <person name="Vasilyev I.Y."/>
            <person name="Radchenko V."/>
            <person name="Ilnitskaya E.V."/>
        </authorList>
    </citation>
    <scope>NUCLEOTIDE SEQUENCE</scope>
    <source>
        <strain evidence="10">VRA_517_n</strain>
    </source>
</reference>
<feature type="transmembrane region" description="Helical" evidence="7">
    <location>
        <begin position="218"/>
        <end position="235"/>
    </location>
</feature>
<feature type="domain" description="Prepilin peptidase A24 N-terminal" evidence="9">
    <location>
        <begin position="8"/>
        <end position="90"/>
    </location>
</feature>
<dbReference type="PANTHER" id="PTHR30487">
    <property type="entry name" value="TYPE 4 PREPILIN-LIKE PROTEINS LEADER PEPTIDE-PROCESSING ENZYME"/>
    <property type="match status" value="1"/>
</dbReference>
<keyword evidence="5 7" id="KW-1133">Transmembrane helix</keyword>
<feature type="transmembrane region" description="Helical" evidence="7">
    <location>
        <begin position="68"/>
        <end position="90"/>
    </location>
</feature>
<evidence type="ECO:0000256" key="1">
    <source>
        <dbReference type="ARBA" id="ARBA00004651"/>
    </source>
</evidence>
<evidence type="ECO:0000256" key="5">
    <source>
        <dbReference type="ARBA" id="ARBA00022989"/>
    </source>
</evidence>
<dbReference type="Pfam" id="PF01478">
    <property type="entry name" value="Peptidase_A24"/>
    <property type="match status" value="1"/>
</dbReference>
<protein>
    <submittedName>
        <fullName evidence="10">Prepilin peptidase</fullName>
    </submittedName>
</protein>
<dbReference type="PANTHER" id="PTHR30487:SF0">
    <property type="entry name" value="PREPILIN LEADER PEPTIDASE_N-METHYLTRANSFERASE-RELATED"/>
    <property type="match status" value="1"/>
</dbReference>
<dbReference type="AlphaFoldDB" id="A0A6A8LH02"/>
<dbReference type="InterPro" id="IPR000045">
    <property type="entry name" value="Prepilin_IV_endopep_pep"/>
</dbReference>
<sequence>MLLILFFLGLIFGSFFYTAACRIPLRISVISPRSSCSFCRLPLSWGELVPVVSYILQRGRCRNCRAKLSVMYPAAECWTACLFTAAGIHFGFSKELLVALLFLSLLMIVTMTDLQYMLIPDKVLLFFLPLFIAGRMFSPLDSWYAGFAGAVCGFFLLVFIMFVSKGGIGAGDVKLFGVIGLTLGVKLVLIAFFLSVMIGAVYGMCAAARGSLGKKQPFPFAPAISAGSALSYLYGDELFSFYIKLASGGA</sequence>
<feature type="transmembrane region" description="Helical" evidence="7">
    <location>
        <begin position="175"/>
        <end position="198"/>
    </location>
</feature>
<feature type="transmembrane region" description="Helical" evidence="7">
    <location>
        <begin position="96"/>
        <end position="116"/>
    </location>
</feature>